<protein>
    <submittedName>
        <fullName evidence="1">9485_t:CDS:1</fullName>
    </submittedName>
</protein>
<comment type="caution">
    <text evidence="1">The sequence shown here is derived from an EMBL/GenBank/DDBJ whole genome shotgun (WGS) entry which is preliminary data.</text>
</comment>
<dbReference type="EMBL" id="CAJVPW010002514">
    <property type="protein sequence ID" value="CAG8508049.1"/>
    <property type="molecule type" value="Genomic_DNA"/>
</dbReference>
<gene>
    <name evidence="1" type="ORF">SPELUC_LOCUS3342</name>
</gene>
<sequence length="215" mass="24158">MLFISSFLHLYLLFSRPKKTELFCCSLEQSVSIGSENENSLIGITGSDLRNSLLNIVHTTDFYILKISKKSFVHIHFKTEHDAGIFYRQVQNKPIPVYKVQNDQTNNQNNPQPKSTGKLQLKSTSKFRQASSNSSLQASSASKFCSSQTTSISSTVVPNSNSDKIYTLNLHINKSHEDDDIFVIVIPKNKKNGSEEKMNPTTTISEYFPSVPDSE</sequence>
<dbReference type="Proteomes" id="UP000789366">
    <property type="component" value="Unassembled WGS sequence"/>
</dbReference>
<evidence type="ECO:0000313" key="1">
    <source>
        <dbReference type="EMBL" id="CAG8508049.1"/>
    </source>
</evidence>
<accession>A0ACA9L598</accession>
<proteinExistence type="predicted"/>
<keyword evidence="2" id="KW-1185">Reference proteome</keyword>
<evidence type="ECO:0000313" key="2">
    <source>
        <dbReference type="Proteomes" id="UP000789366"/>
    </source>
</evidence>
<reference evidence="1" key="1">
    <citation type="submission" date="2021-06" db="EMBL/GenBank/DDBJ databases">
        <authorList>
            <person name="Kallberg Y."/>
            <person name="Tangrot J."/>
            <person name="Rosling A."/>
        </authorList>
    </citation>
    <scope>NUCLEOTIDE SEQUENCE</scope>
    <source>
        <strain evidence="1">28 12/20/2015</strain>
    </source>
</reference>
<feature type="non-terminal residue" evidence="1">
    <location>
        <position position="215"/>
    </location>
</feature>
<name>A0ACA9L598_9GLOM</name>
<organism evidence="1 2">
    <name type="scientific">Cetraspora pellucida</name>
    <dbReference type="NCBI Taxonomy" id="1433469"/>
    <lineage>
        <taxon>Eukaryota</taxon>
        <taxon>Fungi</taxon>
        <taxon>Fungi incertae sedis</taxon>
        <taxon>Mucoromycota</taxon>
        <taxon>Glomeromycotina</taxon>
        <taxon>Glomeromycetes</taxon>
        <taxon>Diversisporales</taxon>
        <taxon>Gigasporaceae</taxon>
        <taxon>Cetraspora</taxon>
    </lineage>
</organism>